<evidence type="ECO:0000313" key="4">
    <source>
        <dbReference type="EMBL" id="QGQ98096.1"/>
    </source>
</evidence>
<protein>
    <recommendedName>
        <fullName evidence="3">SLH domain-containing protein</fullName>
    </recommendedName>
</protein>
<gene>
    <name evidence="4" type="ORF">EHS13_26015</name>
</gene>
<dbReference type="Gene3D" id="2.60.120.260">
    <property type="entry name" value="Galactose-binding domain-like"/>
    <property type="match status" value="3"/>
</dbReference>
<proteinExistence type="predicted"/>
<keyword evidence="2" id="KW-0472">Membrane</keyword>
<dbReference type="Gene3D" id="2.60.40.3440">
    <property type="match status" value="1"/>
</dbReference>
<organism evidence="4 5">
    <name type="scientific">Paenibacillus psychroresistens</name>
    <dbReference type="NCBI Taxonomy" id="1778678"/>
    <lineage>
        <taxon>Bacteria</taxon>
        <taxon>Bacillati</taxon>
        <taxon>Bacillota</taxon>
        <taxon>Bacilli</taxon>
        <taxon>Bacillales</taxon>
        <taxon>Paenibacillaceae</taxon>
        <taxon>Paenibacillus</taxon>
    </lineage>
</organism>
<dbReference type="RefSeq" id="WP_155703193.1">
    <property type="nucleotide sequence ID" value="NZ_CP034235.1"/>
</dbReference>
<keyword evidence="5" id="KW-1185">Reference proteome</keyword>
<feature type="domain" description="SLH" evidence="3">
    <location>
        <begin position="1935"/>
        <end position="1998"/>
    </location>
</feature>
<dbReference type="Pfam" id="PF13229">
    <property type="entry name" value="Beta_helix"/>
    <property type="match status" value="2"/>
</dbReference>
<feature type="domain" description="SLH" evidence="3">
    <location>
        <begin position="1875"/>
        <end position="1934"/>
    </location>
</feature>
<keyword evidence="1" id="KW-0378">Hydrolase</keyword>
<dbReference type="Proteomes" id="UP000426246">
    <property type="component" value="Chromosome"/>
</dbReference>
<dbReference type="InterPro" id="IPR006626">
    <property type="entry name" value="PbH1"/>
</dbReference>
<dbReference type="PROSITE" id="PS51272">
    <property type="entry name" value="SLH"/>
    <property type="match status" value="3"/>
</dbReference>
<name>A0A6B8RRT1_9BACL</name>
<dbReference type="OrthoDB" id="2504360at2"/>
<feature type="domain" description="SLH" evidence="3">
    <location>
        <begin position="2003"/>
        <end position="2057"/>
    </location>
</feature>
<keyword evidence="2" id="KW-0812">Transmembrane</keyword>
<dbReference type="InterPro" id="IPR003305">
    <property type="entry name" value="CenC_carb-bd"/>
</dbReference>
<dbReference type="SUPFAM" id="SSF51126">
    <property type="entry name" value="Pectin lyase-like"/>
    <property type="match status" value="2"/>
</dbReference>
<dbReference type="Pfam" id="PF02018">
    <property type="entry name" value="CBM_4_9"/>
    <property type="match status" value="2"/>
</dbReference>
<evidence type="ECO:0000313" key="5">
    <source>
        <dbReference type="Proteomes" id="UP000426246"/>
    </source>
</evidence>
<evidence type="ECO:0000259" key="3">
    <source>
        <dbReference type="PROSITE" id="PS51272"/>
    </source>
</evidence>
<dbReference type="InterPro" id="IPR012334">
    <property type="entry name" value="Pectin_lyas_fold"/>
</dbReference>
<dbReference type="Pfam" id="PF17963">
    <property type="entry name" value="Big_9"/>
    <property type="match status" value="1"/>
</dbReference>
<keyword evidence="2" id="KW-1133">Transmembrane helix</keyword>
<evidence type="ECO:0000256" key="1">
    <source>
        <dbReference type="ARBA" id="ARBA00022801"/>
    </source>
</evidence>
<dbReference type="Gene3D" id="2.160.20.10">
    <property type="entry name" value="Single-stranded right-handed beta-helix, Pectin lyase-like"/>
    <property type="match status" value="2"/>
</dbReference>
<dbReference type="InterPro" id="IPR011050">
    <property type="entry name" value="Pectin_lyase_fold/virulence"/>
</dbReference>
<evidence type="ECO:0000256" key="2">
    <source>
        <dbReference type="SAM" id="Phobius"/>
    </source>
</evidence>
<dbReference type="SMART" id="SM00710">
    <property type="entry name" value="PbH1"/>
    <property type="match status" value="7"/>
</dbReference>
<dbReference type="InterPro" id="IPR039448">
    <property type="entry name" value="Beta_helix"/>
</dbReference>
<dbReference type="GO" id="GO:0016798">
    <property type="term" value="F:hydrolase activity, acting on glycosyl bonds"/>
    <property type="evidence" value="ECO:0007669"/>
    <property type="project" value="InterPro"/>
</dbReference>
<dbReference type="SUPFAM" id="SSF49785">
    <property type="entry name" value="Galactose-binding domain-like"/>
    <property type="match status" value="3"/>
</dbReference>
<reference evidence="5" key="1">
    <citation type="submission" date="2018-11" db="EMBL/GenBank/DDBJ databases">
        <title>Complete genome sequence of Paenibacillus sp. ML311-T8.</title>
        <authorList>
            <person name="Nam Y.-D."/>
            <person name="Kang J."/>
            <person name="Chung W.-H."/>
            <person name="Park Y.S."/>
        </authorList>
    </citation>
    <scope>NUCLEOTIDE SEQUENCE [LARGE SCALE GENOMIC DNA]</scope>
    <source>
        <strain evidence="5">ML311-T8</strain>
    </source>
</reference>
<dbReference type="InterPro" id="IPR008979">
    <property type="entry name" value="Galactose-bd-like_sf"/>
</dbReference>
<dbReference type="Pfam" id="PF00395">
    <property type="entry name" value="SLH"/>
    <property type="match status" value="2"/>
</dbReference>
<dbReference type="EMBL" id="CP034235">
    <property type="protein sequence ID" value="QGQ98096.1"/>
    <property type="molecule type" value="Genomic_DNA"/>
</dbReference>
<sequence length="2057" mass="225420">MSIKSFKRLNIYLLILVMVFPAVSFLNLKTTIAAEAHSIVDDMNDFSKMYQYTTSPPLPAPVSTTVAIANAGFESGELTPWSNWNTASVVNNNARTGTYALQLASGQGAAEQSITVQPNTTYVVSGFIKTENDETVTMGVKNHNGVMDQSIPFTSADYTEGAITFTTGSSNTSATIYVYKASGSGLAFGDDFTITTLTSPPPAIDQGENLVINPDFESGDLHPWSNWNAASVVNNNARTGTHALQLASGPVAVEQTIAVLPNTTYTLSGYVKTANNEGVTINVKNYNGEVPDISSASLTSSSYTQGTITFTTGLSNATATIYMLKGEGTNSAYLDDVKLTTNFMRNDANVFGNDSSRLVNTDLGSFNAIYHTPKNMTYFKLDSYEKKNQASDTLKFYTSMDGLTYEDIITTKSGGTSCISCKYSFENGIAGWDTWFQIGNGQQVASSSSEAQDGSKSVQLNNSVQGQISMWHDILTTGANNPAPNDHVKLTGWIKLAAGASVQAGQNLRIIMDYFDADNVKHQAFITTPPLSQQTQSEQWIKLESNTDQLPADTTKITIAVESTILGSVFLDNIELTSVSSLDDVDLEWKQELYSSGPIPANTKFLKVQLTKSHGSEPGIQIGRIETGYLVEPPVAKDANKNTFINVPVEGTINATDPNEQLLSFYVSKAPEHGTVNVAASSGHWSYTPETDYLGEDSFQVRVTNEDGFETTAKIKIDVLDAFTFQSIDFTDSSGNSVSELKPSSSIHASMELKNNTSSPKNAILVLALFAANHSVEKHVYMDVTLQADEVKMFNGGFDLPANVDGYYVKAFVLNDTPSDIQNSSELKYLSNIYRFPFDMDFESGIPENFIAKNGFSFTEAADYVIDGESSMLGDTTESLIEWNEYFHSAKGVLKPNTNYNISFDYKILDKPANTEIYYLFRSKSLQDAIKFTLMTAEPGVVKHIDQKVSIGDKTDYSLLFGIHNKGIVAVDNIHIMETNQAGYTAAAIGASSVQKNLTLPEGPGEIIIDSPHVTNGIVVNASEFGVSEANNDNYQAFTDAITYSKEHNASKMIVPKGIYHIRTNTLDFGDLTDFEFDGQGSELIFGKFTNPTTRLIYVHDSLRVVFKNVFVDWNEDEDPTSSRAQVVAVEPSGEYVDFKFPNYNTAVRTSNFRDFLPLDPQRLTIGVDGAKELPISLFASEREWIAEDTVRLRVNNPEAILDFAKVGNEYVLRHYTYDMHGIVMNNNAHLMLDNVVLYSIPGQGFLVENGQHHWQLLNCKVTRRPGTNRMMSSTADHYLAYNTKGYFIIQGCDFGFGGDDGINTHDNISMGITVINDHKFIVNNEKWRTPYKAGDLLEFRNSDLSPTGFTSEIVTAVWNGAENQGTITIADALSTDLQESSNGIILFNRAYDSGNYIIRNNYIHDNRARSILVQTPNGLIENNHFYRNEQPGMQIETGYDSATWAEGFGVNNVIIRNNIFDSTNVNTSFREKKPALYMSVYLPSGRSAYPIFNNILIENNTFKNFPGVSMFISSGKDIIVKGNSFINDARPEAVDKIRGGIYTEQSSDLTIINNKWIQSDQMKSYGLYYDKETTSNIVFEGNSIISNSNSEDSGAHPVEPTPIPAPISTLKPSPIPTLEPNKAAEILKKVEAELIDLFAKKPTNEDSQTTSRRATKAIQSAIEKQSELNVSNSVKVTGEVATLNIELSQFTDLFKTIQENARILNDKLKAMDESAEAAKVTVTFDLGEQASKEFKIPINFSLIQKAKEAGIDVVSIKVNGVSLSVDVDQLQGDTTLNIAKQPSSIAMNATELKLASDVYEFEFLDSGKNQIVFTKPVLIKLPIADITSLNTDILTLAKIVDGSLEFYGGQYNEENHYFEGTRKSFSTYVIVENKVVFNDISGVQAWAGRDIEIAAAKGILQGRTAGIYAPNDSVTRAEFAAMLVRAFNLEDSTAVSTFSDVNDNDWFKSSVAAAAKAGLLNGRSSDLFAPNEKISRAEMAAIAARALKAVKGFKNVDSEKALAKFQDALSIPMSLRDEVALAASLGIVVGTDHQFSPLGLSTRAQAAVVISRLLNQ</sequence>
<feature type="transmembrane region" description="Helical" evidence="2">
    <location>
        <begin position="9"/>
        <end position="28"/>
    </location>
</feature>
<accession>A0A6B8RRT1</accession>
<dbReference type="KEGG" id="ppsc:EHS13_26015"/>
<dbReference type="InterPro" id="IPR001119">
    <property type="entry name" value="SLH_dom"/>
</dbReference>